<dbReference type="Proteomes" id="UP000319619">
    <property type="component" value="Unassembled WGS sequence"/>
</dbReference>
<evidence type="ECO:0000313" key="1">
    <source>
        <dbReference type="EMBL" id="TKJ42483.1"/>
    </source>
</evidence>
<accession>A0A532V5K5</accession>
<organism evidence="1 2">
    <name type="scientific">candidate division LCP-89 bacterium B3_LCP</name>
    <dbReference type="NCBI Taxonomy" id="2012998"/>
    <lineage>
        <taxon>Bacteria</taxon>
        <taxon>Pseudomonadati</taxon>
        <taxon>Bacteria division LCP-89</taxon>
    </lineage>
</organism>
<dbReference type="AlphaFoldDB" id="A0A532V5K5"/>
<dbReference type="PANTHER" id="PTHR34374:SF1">
    <property type="entry name" value="LARGE RIBOSOMAL RNA SUBUNIT ACCUMULATION PROTEIN YCED HOMOLOG 1, CHLOROPLASTIC"/>
    <property type="match status" value="1"/>
</dbReference>
<sequence>MRIQLSGLHEEPHTFNRKCSAVIYFDDIETFPDDLSIRATVNREGNSLRLLIDAELTGCFNCDRCGAPLKNQYHCREEFFFMFEEDDHSLEDHESGIIPRGALELDISQEIRDTIILTLPYQHFCTEDCRGICPKCGVDLNKKECKCQHDNVEPRWEALKELKKKKK</sequence>
<evidence type="ECO:0008006" key="3">
    <source>
        <dbReference type="Google" id="ProtNLM"/>
    </source>
</evidence>
<proteinExistence type="predicted"/>
<dbReference type="EMBL" id="NJBN01000001">
    <property type="protein sequence ID" value="TKJ42483.1"/>
    <property type="molecule type" value="Genomic_DNA"/>
</dbReference>
<comment type="caution">
    <text evidence="1">The sequence shown here is derived from an EMBL/GenBank/DDBJ whole genome shotgun (WGS) entry which is preliminary data.</text>
</comment>
<dbReference type="Pfam" id="PF02620">
    <property type="entry name" value="YceD"/>
    <property type="match status" value="1"/>
</dbReference>
<protein>
    <recommendedName>
        <fullName evidence="3">DNA-binding protein</fullName>
    </recommendedName>
</protein>
<evidence type="ECO:0000313" key="2">
    <source>
        <dbReference type="Proteomes" id="UP000319619"/>
    </source>
</evidence>
<name>A0A532V5K5_UNCL8</name>
<dbReference type="InterPro" id="IPR003772">
    <property type="entry name" value="YceD"/>
</dbReference>
<reference evidence="1 2" key="1">
    <citation type="submission" date="2017-06" db="EMBL/GenBank/DDBJ databases">
        <title>Novel microbial phyla capable of carbon fixation and sulfur reduction in deep-sea sediments.</title>
        <authorList>
            <person name="Huang J."/>
            <person name="Baker B."/>
            <person name="Wang Y."/>
        </authorList>
    </citation>
    <scope>NUCLEOTIDE SEQUENCE [LARGE SCALE GENOMIC DNA]</scope>
    <source>
        <strain evidence="1">B3_LCP</strain>
    </source>
</reference>
<dbReference type="PANTHER" id="PTHR34374">
    <property type="entry name" value="LARGE RIBOSOMAL RNA SUBUNIT ACCUMULATION PROTEIN YCED HOMOLOG 1, CHLOROPLASTIC"/>
    <property type="match status" value="1"/>
</dbReference>
<gene>
    <name evidence="1" type="ORF">CEE37_02015</name>
</gene>